<dbReference type="SUPFAM" id="SSF51215">
    <property type="entry name" value="Regulatory protein AraC"/>
    <property type="match status" value="1"/>
</dbReference>
<dbReference type="SMART" id="SM00342">
    <property type="entry name" value="HTH_ARAC"/>
    <property type="match status" value="1"/>
</dbReference>
<dbReference type="Pfam" id="PF02311">
    <property type="entry name" value="AraC_binding"/>
    <property type="match status" value="1"/>
</dbReference>
<dbReference type="InterPro" id="IPR009057">
    <property type="entry name" value="Homeodomain-like_sf"/>
</dbReference>
<dbReference type="EMBL" id="JBBUTG010000019">
    <property type="protein sequence ID" value="MEK8033667.1"/>
    <property type="molecule type" value="Genomic_DNA"/>
</dbReference>
<accession>A0ABU9BUL8</accession>
<feature type="domain" description="HTH araC/xylS-type" evidence="4">
    <location>
        <begin position="152"/>
        <end position="250"/>
    </location>
</feature>
<organism evidence="5 6">
    <name type="scientific">Ideonella lacteola</name>
    <dbReference type="NCBI Taxonomy" id="2984193"/>
    <lineage>
        <taxon>Bacteria</taxon>
        <taxon>Pseudomonadati</taxon>
        <taxon>Pseudomonadota</taxon>
        <taxon>Betaproteobacteria</taxon>
        <taxon>Burkholderiales</taxon>
        <taxon>Sphaerotilaceae</taxon>
        <taxon>Ideonella</taxon>
    </lineage>
</organism>
<proteinExistence type="predicted"/>
<dbReference type="InterPro" id="IPR050204">
    <property type="entry name" value="AraC_XylS_family_regulators"/>
</dbReference>
<evidence type="ECO:0000256" key="3">
    <source>
        <dbReference type="ARBA" id="ARBA00023163"/>
    </source>
</evidence>
<comment type="caution">
    <text evidence="5">The sequence shown here is derived from an EMBL/GenBank/DDBJ whole genome shotgun (WGS) entry which is preliminary data.</text>
</comment>
<dbReference type="InterPro" id="IPR018060">
    <property type="entry name" value="HTH_AraC"/>
</dbReference>
<dbReference type="SUPFAM" id="SSF46689">
    <property type="entry name" value="Homeodomain-like"/>
    <property type="match status" value="2"/>
</dbReference>
<evidence type="ECO:0000256" key="1">
    <source>
        <dbReference type="ARBA" id="ARBA00023015"/>
    </source>
</evidence>
<gene>
    <name evidence="5" type="ORF">AACH06_22825</name>
</gene>
<keyword evidence="2" id="KW-0238">DNA-binding</keyword>
<protein>
    <submittedName>
        <fullName evidence="5">AraC family transcriptional regulator</fullName>
    </submittedName>
</protein>
<dbReference type="Pfam" id="PF12833">
    <property type="entry name" value="HTH_18"/>
    <property type="match status" value="1"/>
</dbReference>
<dbReference type="Gene3D" id="1.10.10.60">
    <property type="entry name" value="Homeodomain-like"/>
    <property type="match status" value="2"/>
</dbReference>
<keyword evidence="6" id="KW-1185">Reference proteome</keyword>
<sequence length="253" mass="27799">MNTLFSDIQVRRYAPGSDMPPHTHRRATLSLVLGGSYEEFIRGRRHEGAWGSLLLCPAGEAHSQRFGAEGVRKLQMAPTAEAIERLRGALPVDQAPAVRSLSLADVGRRIAQELQVPDDFSSLVIDGLLHELLGLMAREHARQRGTAPAALQRALALLREQSHRNLALDEIARDVGCDAAELARLFRTHLGESPGEALRRFRLERAAALLSQSRQPLADIAALCGFSDQAHMTRTFKTRLGTTPSAYRRKTSG</sequence>
<dbReference type="InterPro" id="IPR003313">
    <property type="entry name" value="AraC-bd"/>
</dbReference>
<dbReference type="Proteomes" id="UP001371218">
    <property type="component" value="Unassembled WGS sequence"/>
</dbReference>
<keyword evidence="1" id="KW-0805">Transcription regulation</keyword>
<dbReference type="PANTHER" id="PTHR46796">
    <property type="entry name" value="HTH-TYPE TRANSCRIPTIONAL ACTIVATOR RHAS-RELATED"/>
    <property type="match status" value="1"/>
</dbReference>
<keyword evidence="3" id="KW-0804">Transcription</keyword>
<evidence type="ECO:0000259" key="4">
    <source>
        <dbReference type="PROSITE" id="PS01124"/>
    </source>
</evidence>
<dbReference type="PROSITE" id="PS01124">
    <property type="entry name" value="HTH_ARAC_FAMILY_2"/>
    <property type="match status" value="1"/>
</dbReference>
<dbReference type="Gene3D" id="2.60.120.10">
    <property type="entry name" value="Jelly Rolls"/>
    <property type="match status" value="1"/>
</dbReference>
<dbReference type="InterPro" id="IPR037923">
    <property type="entry name" value="HTH-like"/>
</dbReference>
<evidence type="ECO:0000256" key="2">
    <source>
        <dbReference type="ARBA" id="ARBA00023125"/>
    </source>
</evidence>
<reference evidence="5 6" key="1">
    <citation type="submission" date="2024-04" db="EMBL/GenBank/DDBJ databases">
        <title>Novel species of the genus Ideonella isolated from streams.</title>
        <authorList>
            <person name="Lu H."/>
        </authorList>
    </citation>
    <scope>NUCLEOTIDE SEQUENCE [LARGE SCALE GENOMIC DNA]</scope>
    <source>
        <strain evidence="5 6">DXS29W</strain>
    </source>
</reference>
<evidence type="ECO:0000313" key="5">
    <source>
        <dbReference type="EMBL" id="MEK8033667.1"/>
    </source>
</evidence>
<dbReference type="InterPro" id="IPR014710">
    <property type="entry name" value="RmlC-like_jellyroll"/>
</dbReference>
<evidence type="ECO:0000313" key="6">
    <source>
        <dbReference type="Proteomes" id="UP001371218"/>
    </source>
</evidence>
<dbReference type="RefSeq" id="WP_341428091.1">
    <property type="nucleotide sequence ID" value="NZ_JBBUTG010000019.1"/>
</dbReference>
<name>A0ABU9BUL8_9BURK</name>